<dbReference type="AlphaFoldDB" id="A0A4Z1JSP7"/>
<sequence length="377" mass="43433">MNHSNNSSSDESEEDLPLPINETYKARPLHQIMALQTLRPYPGACLSKEDLPPGGKHLSLRDLRAQFNTRAIDVMLILLRHLRSFGYAIEDLEQNQVPTKAERVLIDASNLNLGWYKHQDWTLKLQIIKVIADGTVDQSSSWTFDYLQSHPQLSNLFHRNRGFTLALGEVIIEDSHSGDFEIHDISGKSLLSLINEPSFQSSSLINRQMMKLLEIPFSNRSGVHLCRIPKFYRVRYHVAEDQGRPISDLRMLEFDIHTWKDARKIPEKIDLQDFQRQKVFYQLISVIRLAQGGETNPLDMIRTYLSDGCEVVPARIGTYQLKEPEIDQGQAPWSVEEKGTYMLFYCHVLNATDSNLRPLNDEPEFVSREWALDVESR</sequence>
<dbReference type="OrthoDB" id="3564379at2759"/>
<reference evidence="1 2" key="1">
    <citation type="submission" date="2017-12" db="EMBL/GenBank/DDBJ databases">
        <title>Comparative genomics of Botrytis spp.</title>
        <authorList>
            <person name="Valero-Jimenez C.A."/>
            <person name="Tapia P."/>
            <person name="Veloso J."/>
            <person name="Silva-Moreno E."/>
            <person name="Staats M."/>
            <person name="Valdes J.H."/>
            <person name="Van Kan J.A.L."/>
        </authorList>
    </citation>
    <scope>NUCLEOTIDE SEQUENCE [LARGE SCALE GENOMIC DNA]</scope>
    <source>
        <strain evidence="1 2">Be9601</strain>
    </source>
</reference>
<accession>A0A4Z1JSP7</accession>
<dbReference type="Proteomes" id="UP000297229">
    <property type="component" value="Unassembled WGS sequence"/>
</dbReference>
<organism evidence="1 2">
    <name type="scientific">Botrytis elliptica</name>
    <dbReference type="NCBI Taxonomy" id="278938"/>
    <lineage>
        <taxon>Eukaryota</taxon>
        <taxon>Fungi</taxon>
        <taxon>Dikarya</taxon>
        <taxon>Ascomycota</taxon>
        <taxon>Pezizomycotina</taxon>
        <taxon>Leotiomycetes</taxon>
        <taxon>Helotiales</taxon>
        <taxon>Sclerotiniaceae</taxon>
        <taxon>Botrytis</taxon>
    </lineage>
</organism>
<keyword evidence="2" id="KW-1185">Reference proteome</keyword>
<evidence type="ECO:0000313" key="2">
    <source>
        <dbReference type="Proteomes" id="UP000297229"/>
    </source>
</evidence>
<dbReference type="STRING" id="278938.A0A4Z1JSP7"/>
<proteinExistence type="predicted"/>
<gene>
    <name evidence="1" type="ORF">BELL_0164g00130</name>
</gene>
<protein>
    <submittedName>
        <fullName evidence="1">Uncharacterized protein</fullName>
    </submittedName>
</protein>
<evidence type="ECO:0000313" key="1">
    <source>
        <dbReference type="EMBL" id="TGO76284.1"/>
    </source>
</evidence>
<dbReference type="EMBL" id="PQXM01000163">
    <property type="protein sequence ID" value="TGO76284.1"/>
    <property type="molecule type" value="Genomic_DNA"/>
</dbReference>
<comment type="caution">
    <text evidence="1">The sequence shown here is derived from an EMBL/GenBank/DDBJ whole genome shotgun (WGS) entry which is preliminary data.</text>
</comment>
<name>A0A4Z1JSP7_9HELO</name>